<name>A0A3M2I4Y6_9GAMM</name>
<evidence type="ECO:0000313" key="3">
    <source>
        <dbReference type="Proteomes" id="UP000275012"/>
    </source>
</evidence>
<comment type="caution">
    <text evidence="2">The sequence shown here is derived from an EMBL/GenBank/DDBJ whole genome shotgun (WGS) entry which is preliminary data.</text>
</comment>
<accession>A0A3M2I4Y6</accession>
<gene>
    <name evidence="2" type="ORF">EBB59_04655</name>
</gene>
<dbReference type="EMBL" id="RFLY01000005">
    <property type="protein sequence ID" value="RMH93537.1"/>
    <property type="molecule type" value="Genomic_DNA"/>
</dbReference>
<evidence type="ECO:0008006" key="4">
    <source>
        <dbReference type="Google" id="ProtNLM"/>
    </source>
</evidence>
<sequence>MKRLLPCLALALPALAIPATPFAQTVAEIPFVVEQTYWIKPGRNGQFIALFKKTRLPTLQAELASGRLSSLRLTQPQLSANKDQWSFRVTQTWKNRASALEFAAREKPADSHRRAMEEQLREELVTDRSEVLVVEQHY</sequence>
<keyword evidence="3" id="KW-1185">Reference proteome</keyword>
<protein>
    <recommendedName>
        <fullName evidence="4">ABM domain-containing protein</fullName>
    </recommendedName>
</protein>
<proteinExistence type="predicted"/>
<feature type="signal peptide" evidence="1">
    <location>
        <begin position="1"/>
        <end position="23"/>
    </location>
</feature>
<dbReference type="AlphaFoldDB" id="A0A3M2I4Y6"/>
<reference evidence="2 3" key="1">
    <citation type="submission" date="2018-10" db="EMBL/GenBank/DDBJ databases">
        <title>Proposal of Lysobacter pythonis sp. nov. isolated from royal pythons (Python regius).</title>
        <authorList>
            <person name="Hans-Juergen B."/>
            <person name="Huptas C."/>
            <person name="Sandra B."/>
            <person name="Igor L."/>
            <person name="Joachim S."/>
            <person name="Siegfried S."/>
            <person name="Mareike W."/>
            <person name="Peter K."/>
        </authorList>
    </citation>
    <scope>NUCLEOTIDE SEQUENCE [LARGE SCALE GENOMIC DNA]</scope>
    <source>
        <strain evidence="2 3">4284/11</strain>
    </source>
</reference>
<organism evidence="2 3">
    <name type="scientific">Solilutibacter pythonis</name>
    <dbReference type="NCBI Taxonomy" id="2483112"/>
    <lineage>
        <taxon>Bacteria</taxon>
        <taxon>Pseudomonadati</taxon>
        <taxon>Pseudomonadota</taxon>
        <taxon>Gammaproteobacteria</taxon>
        <taxon>Lysobacterales</taxon>
        <taxon>Lysobacteraceae</taxon>
        <taxon>Solilutibacter</taxon>
    </lineage>
</organism>
<evidence type="ECO:0000313" key="2">
    <source>
        <dbReference type="EMBL" id="RMH93537.1"/>
    </source>
</evidence>
<dbReference type="Proteomes" id="UP000275012">
    <property type="component" value="Unassembled WGS sequence"/>
</dbReference>
<keyword evidence="1" id="KW-0732">Signal</keyword>
<evidence type="ECO:0000256" key="1">
    <source>
        <dbReference type="SAM" id="SignalP"/>
    </source>
</evidence>
<feature type="chain" id="PRO_5018170659" description="ABM domain-containing protein" evidence="1">
    <location>
        <begin position="24"/>
        <end position="138"/>
    </location>
</feature>
<dbReference type="RefSeq" id="WP_122100985.1">
    <property type="nucleotide sequence ID" value="NZ_RFLY01000005.1"/>
</dbReference>
<dbReference type="OrthoDB" id="6058082at2"/>